<dbReference type="EMBL" id="CP072369">
    <property type="protein sequence ID" value="QUB85676.1"/>
    <property type="molecule type" value="Genomic_DNA"/>
</dbReference>
<sequence>MKYRSLLIFSLLMSLALCLHAQNALTIKDYFMYTNVTVSHNGTTQNVQALIDTGASVCVIDSTFAADSCHIISTESNAAIGYASGKIKSFVLNLDSISVGGLVYPETRCYVIDLAGKFQEHAPKFILGGSILKEELWCFDLKKNILTHIKKTLPKIQSAIKWKNHENYKDAALNFIYLNGKISGKKTRILLDTGSKHNYLPMNFGVTATKQIESMRGDIAHKITIKKVGLAEKVSMEIDQNIFLLDFVLDGNVEPRVNASFLWGKTFVLDYKKKSIFILK</sequence>
<dbReference type="InterPro" id="IPR021109">
    <property type="entry name" value="Peptidase_aspartic_dom_sf"/>
</dbReference>
<keyword evidence="5" id="KW-1185">Reference proteome</keyword>
<evidence type="ECO:0000313" key="4">
    <source>
        <dbReference type="Proteomes" id="UP000060345"/>
    </source>
</evidence>
<dbReference type="SUPFAM" id="SSF50630">
    <property type="entry name" value="Acid proteases"/>
    <property type="match status" value="1"/>
</dbReference>
<proteinExistence type="predicted"/>
<dbReference type="PROSITE" id="PS00141">
    <property type="entry name" value="ASP_PROTEASE"/>
    <property type="match status" value="1"/>
</dbReference>
<gene>
    <name evidence="2" type="ORF">ADJ77_09590</name>
    <name evidence="3" type="ORF">J5A51_05415</name>
</gene>
<dbReference type="Proteomes" id="UP000060345">
    <property type="component" value="Chromosome 2"/>
</dbReference>
<protein>
    <submittedName>
        <fullName evidence="3">Aspartyl protease family protein</fullName>
    </submittedName>
</protein>
<dbReference type="Pfam" id="PF13650">
    <property type="entry name" value="Asp_protease_2"/>
    <property type="match status" value="1"/>
</dbReference>
<evidence type="ECO:0000313" key="3">
    <source>
        <dbReference type="EMBL" id="QUB85676.1"/>
    </source>
</evidence>
<dbReference type="GO" id="GO:0006508">
    <property type="term" value="P:proteolysis"/>
    <property type="evidence" value="ECO:0007669"/>
    <property type="project" value="UniProtKB-KW"/>
</dbReference>
<name>A0A0K1NMH0_9BACT</name>
<dbReference type="GO" id="GO:0004190">
    <property type="term" value="F:aspartic-type endopeptidase activity"/>
    <property type="evidence" value="ECO:0007669"/>
    <property type="project" value="InterPro"/>
</dbReference>
<keyword evidence="1" id="KW-0732">Signal</keyword>
<dbReference type="KEGG" id="pfus:ADJ77_09590"/>
<reference evidence="3 5" key="2">
    <citation type="submission" date="2021-03" db="EMBL/GenBank/DDBJ databases">
        <title>Human Oral Microbial Genomes.</title>
        <authorList>
            <person name="Johnston C.D."/>
            <person name="Chen T."/>
            <person name="Dewhirst F.E."/>
        </authorList>
    </citation>
    <scope>NUCLEOTIDE SEQUENCE [LARGE SCALE GENOMIC DNA]</scope>
    <source>
        <strain evidence="3 5">W1435</strain>
    </source>
</reference>
<dbReference type="AlphaFoldDB" id="A0A0K1NMH0"/>
<dbReference type="Proteomes" id="UP000682005">
    <property type="component" value="Chromosome 2"/>
</dbReference>
<dbReference type="EMBL" id="CP012075">
    <property type="protein sequence ID" value="AKU70068.1"/>
    <property type="molecule type" value="Genomic_DNA"/>
</dbReference>
<evidence type="ECO:0000313" key="5">
    <source>
        <dbReference type="Proteomes" id="UP000682005"/>
    </source>
</evidence>
<keyword evidence="3" id="KW-0378">Hydrolase</keyword>
<evidence type="ECO:0000256" key="1">
    <source>
        <dbReference type="SAM" id="SignalP"/>
    </source>
</evidence>
<feature type="signal peptide" evidence="1">
    <location>
        <begin position="1"/>
        <end position="21"/>
    </location>
</feature>
<reference evidence="2 4" key="1">
    <citation type="submission" date="2015-07" db="EMBL/GenBank/DDBJ databases">
        <authorList>
            <person name="Noorani M."/>
        </authorList>
    </citation>
    <scope>NUCLEOTIDE SEQUENCE [LARGE SCALE GENOMIC DNA]</scope>
    <source>
        <strain evidence="2 4">W1435</strain>
    </source>
</reference>
<dbReference type="Gene3D" id="2.40.70.10">
    <property type="entry name" value="Acid Proteases"/>
    <property type="match status" value="2"/>
</dbReference>
<keyword evidence="3" id="KW-0645">Protease</keyword>
<accession>A0A0K1NMH0</accession>
<dbReference type="InterPro" id="IPR001969">
    <property type="entry name" value="Aspartic_peptidase_AS"/>
</dbReference>
<dbReference type="RefSeq" id="WP_050696341.1">
    <property type="nucleotide sequence ID" value="NZ_CP012075.1"/>
</dbReference>
<feature type="chain" id="PRO_5044544648" evidence="1">
    <location>
        <begin position="22"/>
        <end position="280"/>
    </location>
</feature>
<evidence type="ECO:0000313" key="2">
    <source>
        <dbReference type="EMBL" id="AKU70068.1"/>
    </source>
</evidence>
<organism evidence="2 4">
    <name type="scientific">Prevotella fusca JCM 17724</name>
    <dbReference type="NCBI Taxonomy" id="1236517"/>
    <lineage>
        <taxon>Bacteria</taxon>
        <taxon>Pseudomonadati</taxon>
        <taxon>Bacteroidota</taxon>
        <taxon>Bacteroidia</taxon>
        <taxon>Bacteroidales</taxon>
        <taxon>Prevotellaceae</taxon>
        <taxon>Prevotella</taxon>
    </lineage>
</organism>